<keyword evidence="7" id="KW-0413">Isomerase</keyword>
<protein>
    <recommendedName>
        <fullName evidence="9">DNA 3'-5' helicase</fullName>
        <ecNumber evidence="9">5.6.2.4</ecNumber>
    </recommendedName>
    <alternativeName>
        <fullName evidence="10">DNA 3'-5' helicase II</fullName>
    </alternativeName>
</protein>
<dbReference type="Gene3D" id="1.10.10.160">
    <property type="match status" value="1"/>
</dbReference>
<dbReference type="InterPro" id="IPR014017">
    <property type="entry name" value="DNA_helicase_UvrD-like_C"/>
</dbReference>
<keyword evidence="2 12" id="KW-0547">Nucleotide-binding</keyword>
<dbReference type="EC" id="5.6.2.4" evidence="9"/>
<dbReference type="Pfam" id="PF00580">
    <property type="entry name" value="UvrD-helicase"/>
    <property type="match status" value="1"/>
</dbReference>
<keyword evidence="5 12" id="KW-0067">ATP-binding</keyword>
<evidence type="ECO:0000256" key="10">
    <source>
        <dbReference type="ARBA" id="ARBA00034923"/>
    </source>
</evidence>
<keyword evidence="3 12" id="KW-0378">Hydrolase</keyword>
<feature type="domain" description="UvrD-like helicase ATP-binding" evidence="13">
    <location>
        <begin position="14"/>
        <end position="289"/>
    </location>
</feature>
<feature type="binding site" evidence="12">
    <location>
        <begin position="35"/>
        <end position="42"/>
    </location>
    <ligand>
        <name>ATP</name>
        <dbReference type="ChEBI" id="CHEBI:30616"/>
    </ligand>
</feature>
<evidence type="ECO:0000256" key="1">
    <source>
        <dbReference type="ARBA" id="ARBA00009922"/>
    </source>
</evidence>
<dbReference type="GO" id="GO:0016787">
    <property type="term" value="F:hydrolase activity"/>
    <property type="evidence" value="ECO:0007669"/>
    <property type="project" value="UniProtKB-KW"/>
</dbReference>
<evidence type="ECO:0000256" key="7">
    <source>
        <dbReference type="ARBA" id="ARBA00023235"/>
    </source>
</evidence>
<dbReference type="InterPro" id="IPR000212">
    <property type="entry name" value="DNA_helicase_UvrD/REP"/>
</dbReference>
<keyword evidence="15" id="KW-1185">Reference proteome</keyword>
<evidence type="ECO:0000259" key="13">
    <source>
        <dbReference type="PROSITE" id="PS51198"/>
    </source>
</evidence>
<evidence type="ECO:0000256" key="12">
    <source>
        <dbReference type="PROSITE-ProRule" id="PRU00560"/>
    </source>
</evidence>
<dbReference type="InterPro" id="IPR027417">
    <property type="entry name" value="P-loop_NTPase"/>
</dbReference>
<evidence type="ECO:0000256" key="2">
    <source>
        <dbReference type="ARBA" id="ARBA00022741"/>
    </source>
</evidence>
<evidence type="ECO:0000256" key="3">
    <source>
        <dbReference type="ARBA" id="ARBA00022801"/>
    </source>
</evidence>
<keyword evidence="6" id="KW-0238">DNA-binding</keyword>
<dbReference type="EMBL" id="CP136508">
    <property type="protein sequence ID" value="WUR16021.1"/>
    <property type="molecule type" value="Genomic_DNA"/>
</dbReference>
<dbReference type="InterPro" id="IPR014016">
    <property type="entry name" value="UvrD-like_ATP-bd"/>
</dbReference>
<evidence type="ECO:0000256" key="5">
    <source>
        <dbReference type="ARBA" id="ARBA00022840"/>
    </source>
</evidence>
<comment type="catalytic activity">
    <reaction evidence="8">
        <text>Couples ATP hydrolysis with the unwinding of duplex DNA by translocating in the 3'-5' direction.</text>
        <dbReference type="EC" id="5.6.2.4"/>
    </reaction>
</comment>
<comment type="catalytic activity">
    <reaction evidence="11">
        <text>ATP + H2O = ADP + phosphate + H(+)</text>
        <dbReference type="Rhea" id="RHEA:13065"/>
        <dbReference type="ChEBI" id="CHEBI:15377"/>
        <dbReference type="ChEBI" id="CHEBI:15378"/>
        <dbReference type="ChEBI" id="CHEBI:30616"/>
        <dbReference type="ChEBI" id="CHEBI:43474"/>
        <dbReference type="ChEBI" id="CHEBI:456216"/>
        <dbReference type="EC" id="5.6.2.4"/>
    </reaction>
</comment>
<organism evidence="14 15">
    <name type="scientific">[Empedobacter] haloabium</name>
    <dbReference type="NCBI Taxonomy" id="592317"/>
    <lineage>
        <taxon>Bacteria</taxon>
        <taxon>Pseudomonadati</taxon>
        <taxon>Pseudomonadota</taxon>
        <taxon>Betaproteobacteria</taxon>
        <taxon>Burkholderiales</taxon>
        <taxon>Oxalobacteraceae</taxon>
        <taxon>Telluria group</taxon>
        <taxon>Telluria group incertae sedis</taxon>
    </lineage>
</organism>
<sequence>MSTHAALYLEIAEDLRENEDQWRAYESGGDCVILAGPGSGKTKTITLKIARLLAEDVRRPRRIACITYSNACAGELQSRLAKLGVEDDGRVALSTVHSFCLTELVSPYAAMAGIAIPDPLKVATPAQSRELFKQAYQQSIGGNPSSSFRMSCDKLRRTIVDRDSQEWRQWVFRETQVVEAYEALLLENGVIDFDGLVLVGLQLVENNKWVRNAVLAKYPVVVIDEYQDLGLPLHRIVLALRAAGIRIFAVGDPDQSIYGFTGAQPGLLRALSQMPGVEVTTLKLNYRCADNIIAASKALLPEPGDFRSHDGRKGEIRIHRLESGVRQQADYSLSSLIPAMLEANPSWVPGDIALLYRSLNEGTSIAKSADAIGQRYFRLDNGSPIKRTRLTGWLTEAAQWCAGGWQTGKVTLAHLLKLWRRLFRAPASNAEQLATRRKLIRVLFAQRDGAQPLRQWLLALQEGILKETLACEPGLADEVDNFANLISGTAPGAPLAAFTVEIFGNQGKSPDQLNLMTIHSSKGLEFQAVIMLGLEEGEFPSGYDKSESQLLEAARLFYVGVTRAKSQVHLIYDCKESPFLSAIRESV</sequence>
<accession>A0ABZ1UW86</accession>
<evidence type="ECO:0000313" key="14">
    <source>
        <dbReference type="EMBL" id="WUR16021.1"/>
    </source>
</evidence>
<evidence type="ECO:0000256" key="4">
    <source>
        <dbReference type="ARBA" id="ARBA00022806"/>
    </source>
</evidence>
<proteinExistence type="inferred from homology"/>
<evidence type="ECO:0000256" key="9">
    <source>
        <dbReference type="ARBA" id="ARBA00034808"/>
    </source>
</evidence>
<dbReference type="Pfam" id="PF13361">
    <property type="entry name" value="UvrD_C"/>
    <property type="match status" value="1"/>
</dbReference>
<dbReference type="CDD" id="cd17932">
    <property type="entry name" value="DEXQc_UvrD"/>
    <property type="match status" value="1"/>
</dbReference>
<evidence type="ECO:0000256" key="8">
    <source>
        <dbReference type="ARBA" id="ARBA00034617"/>
    </source>
</evidence>
<dbReference type="SUPFAM" id="SSF52540">
    <property type="entry name" value="P-loop containing nucleoside triphosphate hydrolases"/>
    <property type="match status" value="1"/>
</dbReference>
<comment type="similarity">
    <text evidence="1">Belongs to the helicase family. UvrD subfamily.</text>
</comment>
<evidence type="ECO:0000313" key="15">
    <source>
        <dbReference type="Proteomes" id="UP000321323"/>
    </source>
</evidence>
<evidence type="ECO:0000256" key="6">
    <source>
        <dbReference type="ARBA" id="ARBA00023125"/>
    </source>
</evidence>
<dbReference type="Gene3D" id="3.40.50.300">
    <property type="entry name" value="P-loop containing nucleotide triphosphate hydrolases"/>
    <property type="match status" value="2"/>
</dbReference>
<dbReference type="GO" id="GO:0004386">
    <property type="term" value="F:helicase activity"/>
    <property type="evidence" value="ECO:0007669"/>
    <property type="project" value="UniProtKB-KW"/>
</dbReference>
<gene>
    <name evidence="14" type="ORF">E7V67_013230</name>
</gene>
<dbReference type="PANTHER" id="PTHR11070:SF2">
    <property type="entry name" value="ATP-DEPENDENT DNA HELICASE SRS2"/>
    <property type="match status" value="1"/>
</dbReference>
<dbReference type="Proteomes" id="UP000321323">
    <property type="component" value="Chromosome"/>
</dbReference>
<dbReference type="PROSITE" id="PS51198">
    <property type="entry name" value="UVRD_HELICASE_ATP_BIND"/>
    <property type="match status" value="1"/>
</dbReference>
<keyword evidence="4 12" id="KW-0347">Helicase</keyword>
<dbReference type="PANTHER" id="PTHR11070">
    <property type="entry name" value="UVRD / RECB / PCRA DNA HELICASE FAMILY MEMBER"/>
    <property type="match status" value="1"/>
</dbReference>
<reference evidence="14 15" key="1">
    <citation type="journal article" date="2019" name="Int. J. Syst. Evol. Microbiol.">
        <title>The Draft Whole-Genome Sequence of the Antibiotic Producer Empedobacter haloabium ATCC 31962 Provides Indications for Its Taxonomic Reclassification.</title>
        <authorList>
            <person name="Miess H."/>
            <person name="Arlt P."/>
            <person name="Apel A.K."/>
            <person name="Weber T."/>
            <person name="Nieselt K."/>
            <person name="Hanssen F."/>
            <person name="Czemmel S."/>
            <person name="Nahnsen S."/>
            <person name="Gross H."/>
        </authorList>
    </citation>
    <scope>NUCLEOTIDE SEQUENCE [LARGE SCALE GENOMIC DNA]</scope>
    <source>
        <strain evidence="14 15">ATCC 31962</strain>
    </source>
</reference>
<dbReference type="InterPro" id="IPR013986">
    <property type="entry name" value="DExx_box_DNA_helicase_dom_sf"/>
</dbReference>
<evidence type="ECO:0000256" key="11">
    <source>
        <dbReference type="ARBA" id="ARBA00048988"/>
    </source>
</evidence>
<name>A0ABZ1UW86_9BURK</name>